<organism evidence="2">
    <name type="scientific">uncultured Pseudonocardia sp</name>
    <dbReference type="NCBI Taxonomy" id="211455"/>
    <lineage>
        <taxon>Bacteria</taxon>
        <taxon>Bacillati</taxon>
        <taxon>Actinomycetota</taxon>
        <taxon>Actinomycetes</taxon>
        <taxon>Pseudonocardiales</taxon>
        <taxon>Pseudonocardiaceae</taxon>
        <taxon>Pseudonocardia</taxon>
        <taxon>environmental samples</taxon>
    </lineage>
</organism>
<reference evidence="2" key="1">
    <citation type="submission" date="2020-02" db="EMBL/GenBank/DDBJ databases">
        <authorList>
            <person name="Meier V. D."/>
        </authorList>
    </citation>
    <scope>NUCLEOTIDE SEQUENCE</scope>
    <source>
        <strain evidence="2">AVDCRST_MAG66</strain>
    </source>
</reference>
<name>A0A6J4PSQ7_9PSEU</name>
<proteinExistence type="predicted"/>
<accession>A0A6J4PSQ7</accession>
<feature type="compositionally biased region" description="Basic residues" evidence="1">
    <location>
        <begin position="97"/>
        <end position="110"/>
    </location>
</feature>
<evidence type="ECO:0000313" key="2">
    <source>
        <dbReference type="EMBL" id="CAA9422950.1"/>
    </source>
</evidence>
<feature type="compositionally biased region" description="Basic and acidic residues" evidence="1">
    <location>
        <begin position="216"/>
        <end position="226"/>
    </location>
</feature>
<feature type="non-terminal residue" evidence="2">
    <location>
        <position position="487"/>
    </location>
</feature>
<feature type="compositionally biased region" description="Basic and acidic residues" evidence="1">
    <location>
        <begin position="1"/>
        <end position="10"/>
    </location>
</feature>
<feature type="compositionally biased region" description="Basic and acidic residues" evidence="1">
    <location>
        <begin position="390"/>
        <end position="399"/>
    </location>
</feature>
<feature type="compositionally biased region" description="Low complexity" evidence="1">
    <location>
        <begin position="58"/>
        <end position="74"/>
    </location>
</feature>
<feature type="non-terminal residue" evidence="2">
    <location>
        <position position="1"/>
    </location>
</feature>
<feature type="compositionally biased region" description="Basic and acidic residues" evidence="1">
    <location>
        <begin position="411"/>
        <end position="421"/>
    </location>
</feature>
<dbReference type="EMBL" id="CADCUS010000407">
    <property type="protein sequence ID" value="CAA9422950.1"/>
    <property type="molecule type" value="Genomic_DNA"/>
</dbReference>
<dbReference type="GO" id="GO:0051301">
    <property type="term" value="P:cell division"/>
    <property type="evidence" value="ECO:0007669"/>
    <property type="project" value="UniProtKB-KW"/>
</dbReference>
<keyword evidence="2" id="KW-0132">Cell division</keyword>
<dbReference type="GO" id="GO:0016757">
    <property type="term" value="F:glycosyltransferase activity"/>
    <property type="evidence" value="ECO:0007669"/>
    <property type="project" value="UniProtKB-KW"/>
</dbReference>
<feature type="compositionally biased region" description="Basic and acidic residues" evidence="1">
    <location>
        <begin position="80"/>
        <end position="96"/>
    </location>
</feature>
<feature type="compositionally biased region" description="Basic and acidic residues" evidence="1">
    <location>
        <begin position="337"/>
        <end position="347"/>
    </location>
</feature>
<feature type="region of interest" description="Disordered" evidence="1">
    <location>
        <begin position="1"/>
        <end position="487"/>
    </location>
</feature>
<feature type="compositionally biased region" description="Basic and acidic residues" evidence="1">
    <location>
        <begin position="442"/>
        <end position="453"/>
    </location>
</feature>
<feature type="compositionally biased region" description="Basic residues" evidence="1">
    <location>
        <begin position="313"/>
        <end position="322"/>
    </location>
</feature>
<keyword evidence="2" id="KW-0808">Transferase</keyword>
<keyword evidence="2" id="KW-0328">Glycosyltransferase</keyword>
<dbReference type="EC" id="2.4.1.129" evidence="2"/>
<evidence type="ECO:0000256" key="1">
    <source>
        <dbReference type="SAM" id="MobiDB-lite"/>
    </source>
</evidence>
<feature type="compositionally biased region" description="Basic and acidic residues" evidence="1">
    <location>
        <begin position="151"/>
        <end position="166"/>
    </location>
</feature>
<feature type="compositionally biased region" description="Basic residues" evidence="1">
    <location>
        <begin position="123"/>
        <end position="137"/>
    </location>
</feature>
<keyword evidence="2" id="KW-0131">Cell cycle</keyword>
<protein>
    <submittedName>
        <fullName evidence="2">Cell division protein FtsI [Peptidoglycan synthetase]</fullName>
        <ecNumber evidence="2">2.4.1.129</ecNumber>
    </submittedName>
</protein>
<sequence length="487" mass="52422">APHRGGRDGDDPAAAGEPDLRAGGAGRGPAHRLAQPAGAARRVLAPARADQRRGAGAGPQRAQRGPVPVPARVPGGPGLRVDHRLLLADLQRERPGAGHRRGAQRQRRPAVHPPAVRPDHRARPQRRQRRHHHRPGRAARGVRGAGRPRLHRVDRGAAAADRRDPGDGLDAVVRPHPAGQLQRADPAGGLERVHLGRAAGAHQPGDPGDLSPRVDVQADRRGRGAGERPLQPGEPVHGGLLDHPGRHGHPAAELQRQRVRHRGHREPARGAAAVLQHRLRRARAPAGRGGAARPGRGLRHRHAAGRRPDAGGRLHHRRHREHRGAAAVEPRAARRGAHADAERDGGGGHRQRRHGHGPVPGQRDPEPGPDGRRHHRPRPARPGGQPPDGGRAHRDDGQQREQLLGRRQAPRRADRGQDRHGRVGAGPQDDPPARLVRRVRPRREPAGGGGRDRRGGRRPQQPRGHRRHRGGPAGPRGDRGGAGRQPV</sequence>
<gene>
    <name evidence="2" type="ORF">AVDCRST_MAG66-2761</name>
</gene>
<dbReference type="AlphaFoldDB" id="A0A6J4PSQ7"/>
<feature type="compositionally biased region" description="Basic residues" evidence="1">
    <location>
        <begin position="296"/>
        <end position="305"/>
    </location>
</feature>